<dbReference type="Gene3D" id="2.40.10.480">
    <property type="match status" value="1"/>
</dbReference>
<evidence type="ECO:0000256" key="2">
    <source>
        <dbReference type="SAM" id="SignalP"/>
    </source>
</evidence>
<protein>
    <submittedName>
        <fullName evidence="4">Outer membrane biogenesis protein BamB</fullName>
    </submittedName>
</protein>
<dbReference type="Gene3D" id="2.130.10.10">
    <property type="entry name" value="YVTN repeat-like/Quinoprotein amine dehydrogenase"/>
    <property type="match status" value="1"/>
</dbReference>
<keyword evidence="2" id="KW-0732">Signal</keyword>
<dbReference type="InterPro" id="IPR002372">
    <property type="entry name" value="PQQ_rpt_dom"/>
</dbReference>
<dbReference type="AlphaFoldDB" id="A0A517YKR4"/>
<evidence type="ECO:0000259" key="3">
    <source>
        <dbReference type="Pfam" id="PF13360"/>
    </source>
</evidence>
<dbReference type="InterPro" id="IPR015943">
    <property type="entry name" value="WD40/YVTN_repeat-like_dom_sf"/>
</dbReference>
<dbReference type="Pfam" id="PF13360">
    <property type="entry name" value="PQQ_2"/>
    <property type="match status" value="2"/>
</dbReference>
<reference evidence="4 5" key="1">
    <citation type="submission" date="2019-02" db="EMBL/GenBank/DDBJ databases">
        <title>Deep-cultivation of Planctomycetes and their phenomic and genomic characterization uncovers novel biology.</title>
        <authorList>
            <person name="Wiegand S."/>
            <person name="Jogler M."/>
            <person name="Boedeker C."/>
            <person name="Pinto D."/>
            <person name="Vollmers J."/>
            <person name="Rivas-Marin E."/>
            <person name="Kohn T."/>
            <person name="Peeters S.H."/>
            <person name="Heuer A."/>
            <person name="Rast P."/>
            <person name="Oberbeckmann S."/>
            <person name="Bunk B."/>
            <person name="Jeske O."/>
            <person name="Meyerdierks A."/>
            <person name="Storesund J.E."/>
            <person name="Kallscheuer N."/>
            <person name="Luecker S."/>
            <person name="Lage O.M."/>
            <person name="Pohl T."/>
            <person name="Merkel B.J."/>
            <person name="Hornburger P."/>
            <person name="Mueller R.-W."/>
            <person name="Bruemmer F."/>
            <person name="Labrenz M."/>
            <person name="Spormann A.M."/>
            <person name="Op den Camp H."/>
            <person name="Overmann J."/>
            <person name="Amann R."/>
            <person name="Jetten M.S.M."/>
            <person name="Mascher T."/>
            <person name="Medema M.H."/>
            <person name="Devos D.P."/>
            <person name="Kaster A.-K."/>
            <person name="Ovreas L."/>
            <person name="Rohde M."/>
            <person name="Galperin M.Y."/>
            <person name="Jogler C."/>
        </authorList>
    </citation>
    <scope>NUCLEOTIDE SEQUENCE [LARGE SCALE GENOMIC DNA]</scope>
    <source>
        <strain evidence="4 5">ETA_A8</strain>
    </source>
</reference>
<feature type="signal peptide" evidence="2">
    <location>
        <begin position="1"/>
        <end position="24"/>
    </location>
</feature>
<dbReference type="SUPFAM" id="SSF50998">
    <property type="entry name" value="Quinoprotein alcohol dehydrogenase-like"/>
    <property type="match status" value="1"/>
</dbReference>
<dbReference type="PANTHER" id="PTHR34512">
    <property type="entry name" value="CELL SURFACE PROTEIN"/>
    <property type="match status" value="1"/>
</dbReference>
<organism evidence="4 5">
    <name type="scientific">Anatilimnocola aggregata</name>
    <dbReference type="NCBI Taxonomy" id="2528021"/>
    <lineage>
        <taxon>Bacteria</taxon>
        <taxon>Pseudomonadati</taxon>
        <taxon>Planctomycetota</taxon>
        <taxon>Planctomycetia</taxon>
        <taxon>Pirellulales</taxon>
        <taxon>Pirellulaceae</taxon>
        <taxon>Anatilimnocola</taxon>
    </lineage>
</organism>
<feature type="region of interest" description="Disordered" evidence="1">
    <location>
        <begin position="132"/>
        <end position="158"/>
    </location>
</feature>
<dbReference type="SMART" id="SM00564">
    <property type="entry name" value="PQQ"/>
    <property type="match status" value="3"/>
</dbReference>
<dbReference type="InterPro" id="IPR011047">
    <property type="entry name" value="Quinoprotein_ADH-like_sf"/>
</dbReference>
<evidence type="ECO:0000313" key="4">
    <source>
        <dbReference type="EMBL" id="QDU30812.1"/>
    </source>
</evidence>
<feature type="domain" description="Pyrrolo-quinoline quinone repeat" evidence="3">
    <location>
        <begin position="54"/>
        <end position="100"/>
    </location>
</feature>
<dbReference type="OrthoDB" id="244732at2"/>
<dbReference type="PANTHER" id="PTHR34512:SF30">
    <property type="entry name" value="OUTER MEMBRANE PROTEIN ASSEMBLY FACTOR BAMB"/>
    <property type="match status" value="1"/>
</dbReference>
<proteinExistence type="predicted"/>
<keyword evidence="5" id="KW-1185">Reference proteome</keyword>
<dbReference type="Proteomes" id="UP000315017">
    <property type="component" value="Chromosome"/>
</dbReference>
<feature type="chain" id="PRO_5021824241" evidence="2">
    <location>
        <begin position="25"/>
        <end position="452"/>
    </location>
</feature>
<dbReference type="InterPro" id="IPR018391">
    <property type="entry name" value="PQQ_b-propeller_rpt"/>
</dbReference>
<feature type="domain" description="Pyrrolo-quinoline quinone repeat" evidence="3">
    <location>
        <begin position="197"/>
        <end position="406"/>
    </location>
</feature>
<accession>A0A517YKR4</accession>
<evidence type="ECO:0000256" key="1">
    <source>
        <dbReference type="SAM" id="MobiDB-lite"/>
    </source>
</evidence>
<gene>
    <name evidence="4" type="ORF">ETAA8_59610</name>
</gene>
<dbReference type="EMBL" id="CP036274">
    <property type="protein sequence ID" value="QDU30812.1"/>
    <property type="molecule type" value="Genomic_DNA"/>
</dbReference>
<dbReference type="KEGG" id="aagg:ETAA8_59610"/>
<name>A0A517YKR4_9BACT</name>
<sequence length="452" mass="49608" precursor="true">MKDYRLPLLALACFGALLVSPTSAADVPAVGWRSDAQGYYPQALPPTKWSAKENIVWQTPMPGKSYGSPILVGDKIFVPSDPAELLCLQASDGKVVWQHTNSAVEVLGQEAAIKVADEWKALNDRKRDFQKASDEFRKANPEAKEENERRRNELTELERQLDVMKRKSPIHSDRGSGNSTATPISDGKHVYAVYGTGIVACYTLTGERRWIKFIEGSVIGFGHSSSPLLVDGKLIVHFHDLVALNAETGEIAWRTELPARHASPVLFRHNKEDLIVSPAGSVIRPSDGKVILADQALRTSECSAIAAGDILYTQEGKTSALKLPSGDAKDGLEVLWQVSASRGRRTPSPVLHRGLLYGATTEGILEVTDTENGEIVYRKRLDFDGNLYSSVTCAGDYIFLGCTRGTTLVIKAGREYEEVASNKLENYGSNPVFAGQRMYLRCQEHLYCIGTP</sequence>
<evidence type="ECO:0000313" key="5">
    <source>
        <dbReference type="Proteomes" id="UP000315017"/>
    </source>
</evidence>
<dbReference type="RefSeq" id="WP_145096876.1">
    <property type="nucleotide sequence ID" value="NZ_CP036274.1"/>
</dbReference>